<dbReference type="GO" id="GO:0003796">
    <property type="term" value="F:lysozyme activity"/>
    <property type="evidence" value="ECO:0007669"/>
    <property type="project" value="InterPro"/>
</dbReference>
<evidence type="ECO:0000313" key="2">
    <source>
        <dbReference type="EMBL" id="AFM69489.1"/>
    </source>
</evidence>
<dbReference type="Proteomes" id="UP000002895">
    <property type="component" value="Chromosome"/>
</dbReference>
<dbReference type="KEGG" id="ehr:EHR_02545"/>
<dbReference type="HOGENOM" id="CLU_2860808_0_0_9"/>
<dbReference type="Gene3D" id="3.20.20.80">
    <property type="entry name" value="Glycosidases"/>
    <property type="match status" value="1"/>
</dbReference>
<dbReference type="PROSITE" id="PS51904">
    <property type="entry name" value="GLYCOSYL_HYDROL_F25_2"/>
    <property type="match status" value="1"/>
</dbReference>
<dbReference type="InterPro" id="IPR002053">
    <property type="entry name" value="Glyco_hydro_25"/>
</dbReference>
<dbReference type="EMBL" id="CP003504">
    <property type="protein sequence ID" value="AFM69489.1"/>
    <property type="molecule type" value="Genomic_DNA"/>
</dbReference>
<keyword evidence="3" id="KW-1185">Reference proteome</keyword>
<protein>
    <recommendedName>
        <fullName evidence="4">Lysozyme</fullName>
    </recommendedName>
</protein>
<gene>
    <name evidence="2" type="ordered locus">EHR_02545</name>
</gene>
<name>I6T8F8_ENTHA</name>
<evidence type="ECO:0000256" key="1">
    <source>
        <dbReference type="ARBA" id="ARBA00010646"/>
    </source>
</evidence>
<evidence type="ECO:0000313" key="3">
    <source>
        <dbReference type="Proteomes" id="UP000002895"/>
    </source>
</evidence>
<accession>I6T8F8</accession>
<dbReference type="GO" id="GO:0016998">
    <property type="term" value="P:cell wall macromolecule catabolic process"/>
    <property type="evidence" value="ECO:0007669"/>
    <property type="project" value="InterPro"/>
</dbReference>
<proteinExistence type="inferred from homology"/>
<dbReference type="Pfam" id="PF01183">
    <property type="entry name" value="Glyco_hydro_25"/>
    <property type="match status" value="1"/>
</dbReference>
<sequence length="64" mass="7615">MFKATEGCNFVDRYCDPFVQQAIKSGKPFGVYHFIDGSDWQTQTDFFIQKCSRLHWQRNSSFRL</sequence>
<dbReference type="GO" id="GO:0009253">
    <property type="term" value="P:peptidoglycan catabolic process"/>
    <property type="evidence" value="ECO:0007669"/>
    <property type="project" value="InterPro"/>
</dbReference>
<dbReference type="AlphaFoldDB" id="I6T8F8"/>
<reference evidence="2 3" key="1">
    <citation type="journal article" date="2012" name="J. Bacteriol.">
        <title>Genome sequence of Enterococcus hirae (Streptococcus faecalis) ATCC 9790, a model organism for the study of ion transport, bioenergetics, and copper homeostasis.</title>
        <authorList>
            <person name="Gaechter T."/>
            <person name="Wunderlin C."/>
            <person name="Schmidheini T."/>
            <person name="Solioz M."/>
        </authorList>
    </citation>
    <scope>NUCLEOTIDE SEQUENCE [LARGE SCALE GENOMIC DNA]</scope>
    <source>
        <strain evidence="3">ATCC 9790 / DSM 20160 / JCM 8729 / LMG 6399 / NBRC 3181 / NCIMB 6459 / NCDO 1258 / NCTC 12367 / WDCM 00089 / R</strain>
    </source>
</reference>
<dbReference type="PATRIC" id="fig|768486.3.peg.485"/>
<organism evidence="2 3">
    <name type="scientific">Enterococcus hirae (strain ATCC 9790 / DSM 20160 / JCM 8729 / LMG 6399 / NBRC 3181 / NCIMB 6459 / NCDO 1258 / NCTC 12367 / WDCM 00089 / R)</name>
    <dbReference type="NCBI Taxonomy" id="768486"/>
    <lineage>
        <taxon>Bacteria</taxon>
        <taxon>Bacillati</taxon>
        <taxon>Bacillota</taxon>
        <taxon>Bacilli</taxon>
        <taxon>Lactobacillales</taxon>
        <taxon>Enterococcaceae</taxon>
        <taxon>Enterococcus</taxon>
    </lineage>
</organism>
<dbReference type="SUPFAM" id="SSF51445">
    <property type="entry name" value="(Trans)glycosidases"/>
    <property type="match status" value="1"/>
</dbReference>
<dbReference type="InterPro" id="IPR017853">
    <property type="entry name" value="GH"/>
</dbReference>
<evidence type="ECO:0008006" key="4">
    <source>
        <dbReference type="Google" id="ProtNLM"/>
    </source>
</evidence>
<comment type="similarity">
    <text evidence="1">Belongs to the glycosyl hydrolase 25 family.</text>
</comment>